<dbReference type="Gene3D" id="3.80.10.10">
    <property type="entry name" value="Ribonuclease Inhibitor"/>
    <property type="match status" value="1"/>
</dbReference>
<proteinExistence type="predicted"/>
<keyword evidence="2" id="KW-1185">Reference proteome</keyword>
<comment type="caution">
    <text evidence="1">The sequence shown here is derived from an EMBL/GenBank/DDBJ whole genome shotgun (WGS) entry which is preliminary data.</text>
</comment>
<protein>
    <recommendedName>
        <fullName evidence="3">F-box domain-containing protein</fullName>
    </recommendedName>
</protein>
<dbReference type="EMBL" id="CABFNS010000368">
    <property type="protein sequence ID" value="VUC21301.1"/>
    <property type="molecule type" value="Genomic_DNA"/>
</dbReference>
<dbReference type="Proteomes" id="UP000766486">
    <property type="component" value="Unassembled WGS sequence"/>
</dbReference>
<dbReference type="InterPro" id="IPR032675">
    <property type="entry name" value="LRR_dom_sf"/>
</dbReference>
<evidence type="ECO:0008006" key="3">
    <source>
        <dbReference type="Google" id="ProtNLM"/>
    </source>
</evidence>
<dbReference type="SUPFAM" id="SSF52047">
    <property type="entry name" value="RNI-like"/>
    <property type="match status" value="1"/>
</dbReference>
<evidence type="ECO:0000313" key="2">
    <source>
        <dbReference type="Proteomes" id="UP000766486"/>
    </source>
</evidence>
<organism evidence="1 2">
    <name type="scientific">Bionectria ochroleuca</name>
    <name type="common">Gliocladium roseum</name>
    <dbReference type="NCBI Taxonomy" id="29856"/>
    <lineage>
        <taxon>Eukaryota</taxon>
        <taxon>Fungi</taxon>
        <taxon>Dikarya</taxon>
        <taxon>Ascomycota</taxon>
        <taxon>Pezizomycotina</taxon>
        <taxon>Sordariomycetes</taxon>
        <taxon>Hypocreomycetidae</taxon>
        <taxon>Hypocreales</taxon>
        <taxon>Bionectriaceae</taxon>
        <taxon>Clonostachys</taxon>
    </lineage>
</organism>
<gene>
    <name evidence="1" type="ORF">CLO192961_LOCUS48747</name>
</gene>
<name>A0ABY6TTQ1_BIOOC</name>
<evidence type="ECO:0000313" key="1">
    <source>
        <dbReference type="EMBL" id="VUC21301.1"/>
    </source>
</evidence>
<reference evidence="1 2" key="1">
    <citation type="submission" date="2019-06" db="EMBL/GenBank/DDBJ databases">
        <authorList>
            <person name="Broberg M."/>
        </authorList>
    </citation>
    <scope>NUCLEOTIDE SEQUENCE [LARGE SCALE GENOMIC DNA]</scope>
</reference>
<sequence length="459" mass="51827">MSQKTPSKLSAVDRTPYEIWSSILEPYESKLPAQSWVRPVTSNDPENTKTLASVSRVSRAAHPHANQLLYRTLDLQSLKTPRVSAVLLLRALADEPSLGESVQELRLNCSKLVASGNAEVKWDELFKSMQSRINAPGLTGEVRDCLRKWLESTKKTKDFSEMATAFVCLLPNLRVLECELKSRDPLVGYFKNMSSLTEVRLRATNDTQLVSIVEILKALRHPTLEVVRLEGFGSDRAFGSNLTPNSNVETVDLRDSYLNIGGTAGIFQLFPNIKNLSYEFASPQRMKDYSRSHIQMRDLGYKLRTMGKNLESLTIDTVVLSSFSGEDNSFIRSLQGMKLLKHLVACNEFLPSWHELPSGLESIHFLPESRAMPATPYVDEGFFDLIKDSLLDNGSKFPSLKKVSVELINPEAQVRDEDWNVINHYGEWQISRKQERIPMAPSAQHDGKLERVIVEFSRP</sequence>
<accession>A0ABY6TTQ1</accession>